<evidence type="ECO:0000313" key="2">
    <source>
        <dbReference type="EMBL" id="OGM05356.1"/>
    </source>
</evidence>
<dbReference type="EMBL" id="MGFH01000117">
    <property type="protein sequence ID" value="OGM05356.1"/>
    <property type="molecule type" value="Genomic_DNA"/>
</dbReference>
<evidence type="ECO:0000313" key="3">
    <source>
        <dbReference type="Proteomes" id="UP000178735"/>
    </source>
</evidence>
<dbReference type="InterPro" id="IPR002645">
    <property type="entry name" value="STAS_dom"/>
</dbReference>
<dbReference type="Proteomes" id="UP000178735">
    <property type="component" value="Unassembled WGS sequence"/>
</dbReference>
<dbReference type="InterPro" id="IPR036513">
    <property type="entry name" value="STAS_dom_sf"/>
</dbReference>
<sequence>MEINTINGENYVVFQIIGNFDQHGAMYLRNVLINEYLIGETVPAEMPHVIFDFTQIDSISSSGIGLLASLQRTFNKSNKLLSLAKIPHSLQQILKVANLIGVFTIYKNIEEAVADKRPEN</sequence>
<dbReference type="Pfam" id="PF01740">
    <property type="entry name" value="STAS"/>
    <property type="match status" value="1"/>
</dbReference>
<dbReference type="Gene3D" id="3.30.750.24">
    <property type="entry name" value="STAS domain"/>
    <property type="match status" value="1"/>
</dbReference>
<proteinExistence type="predicted"/>
<organism evidence="2 3">
    <name type="scientific">Candidatus Wallbacteria bacterium GWC2_49_35</name>
    <dbReference type="NCBI Taxonomy" id="1817813"/>
    <lineage>
        <taxon>Bacteria</taxon>
        <taxon>Candidatus Walliibacteriota</taxon>
    </lineage>
</organism>
<gene>
    <name evidence="2" type="ORF">A2008_01165</name>
</gene>
<evidence type="ECO:0000259" key="1">
    <source>
        <dbReference type="PROSITE" id="PS50801"/>
    </source>
</evidence>
<dbReference type="CDD" id="cd07043">
    <property type="entry name" value="STAS_anti-anti-sigma_factors"/>
    <property type="match status" value="1"/>
</dbReference>
<dbReference type="STRING" id="1817813.A2008_01165"/>
<dbReference type="PANTHER" id="PTHR33495:SF2">
    <property type="entry name" value="ANTI-SIGMA FACTOR ANTAGONIST TM_1081-RELATED"/>
    <property type="match status" value="1"/>
</dbReference>
<dbReference type="AlphaFoldDB" id="A0A1F7WRD8"/>
<comment type="caution">
    <text evidence="2">The sequence shown here is derived from an EMBL/GenBank/DDBJ whole genome shotgun (WGS) entry which is preliminary data.</text>
</comment>
<name>A0A1F7WRD8_9BACT</name>
<dbReference type="GO" id="GO:0043856">
    <property type="term" value="F:anti-sigma factor antagonist activity"/>
    <property type="evidence" value="ECO:0007669"/>
    <property type="project" value="TreeGrafter"/>
</dbReference>
<dbReference type="PROSITE" id="PS50801">
    <property type="entry name" value="STAS"/>
    <property type="match status" value="1"/>
</dbReference>
<reference evidence="2 3" key="1">
    <citation type="journal article" date="2016" name="Nat. Commun.">
        <title>Thousands of microbial genomes shed light on interconnected biogeochemical processes in an aquifer system.</title>
        <authorList>
            <person name="Anantharaman K."/>
            <person name="Brown C.T."/>
            <person name="Hug L.A."/>
            <person name="Sharon I."/>
            <person name="Castelle C.J."/>
            <person name="Probst A.J."/>
            <person name="Thomas B.C."/>
            <person name="Singh A."/>
            <person name="Wilkins M.J."/>
            <person name="Karaoz U."/>
            <person name="Brodie E.L."/>
            <person name="Williams K.H."/>
            <person name="Hubbard S.S."/>
            <person name="Banfield J.F."/>
        </authorList>
    </citation>
    <scope>NUCLEOTIDE SEQUENCE [LARGE SCALE GENOMIC DNA]</scope>
</reference>
<dbReference type="PANTHER" id="PTHR33495">
    <property type="entry name" value="ANTI-SIGMA FACTOR ANTAGONIST TM_1081-RELATED-RELATED"/>
    <property type="match status" value="1"/>
</dbReference>
<dbReference type="SUPFAM" id="SSF52091">
    <property type="entry name" value="SpoIIaa-like"/>
    <property type="match status" value="1"/>
</dbReference>
<protein>
    <recommendedName>
        <fullName evidence="1">STAS domain-containing protein</fullName>
    </recommendedName>
</protein>
<feature type="domain" description="STAS" evidence="1">
    <location>
        <begin position="1"/>
        <end position="116"/>
    </location>
</feature>
<accession>A0A1F7WRD8</accession>